<dbReference type="SUPFAM" id="SSF159774">
    <property type="entry name" value="YerB-like"/>
    <property type="match status" value="1"/>
</dbReference>
<dbReference type="EMBL" id="JAWJAY010001260">
    <property type="protein sequence ID" value="MDV2888310.1"/>
    <property type="molecule type" value="Genomic_DNA"/>
</dbReference>
<evidence type="ECO:0000313" key="3">
    <source>
        <dbReference type="Proteomes" id="UP001285636"/>
    </source>
</evidence>
<gene>
    <name evidence="2" type="ORF">RYX45_24420</name>
</gene>
<comment type="caution">
    <text evidence="2">The sequence shown here is derived from an EMBL/GenBank/DDBJ whole genome shotgun (WGS) entry which is preliminary data.</text>
</comment>
<sequence>QFLTDDESKAIKGNEANSLKITYSNGGISDSKFEYDAALGKYKRFSGGNQTADLETNDPILVDNIFIIETVHRFIDSYGRR</sequence>
<dbReference type="Pfam" id="PF17479">
    <property type="entry name" value="DUF3048_C"/>
    <property type="match status" value="1"/>
</dbReference>
<feature type="non-terminal residue" evidence="2">
    <location>
        <position position="81"/>
    </location>
</feature>
<feature type="domain" description="DUF3048" evidence="1">
    <location>
        <begin position="20"/>
        <end position="79"/>
    </location>
</feature>
<dbReference type="Proteomes" id="UP001285636">
    <property type="component" value="Unassembled WGS sequence"/>
</dbReference>
<dbReference type="RefSeq" id="WP_323468263.1">
    <property type="nucleotide sequence ID" value="NZ_JAWJAY010001260.1"/>
</dbReference>
<dbReference type="AlphaFoldDB" id="A0AAJ2NTP7"/>
<organism evidence="2 3">
    <name type="scientific">Alkalihalophilus pseudofirmus</name>
    <name type="common">Bacillus pseudofirmus</name>
    <dbReference type="NCBI Taxonomy" id="79885"/>
    <lineage>
        <taxon>Bacteria</taxon>
        <taxon>Bacillati</taxon>
        <taxon>Bacillota</taxon>
        <taxon>Bacilli</taxon>
        <taxon>Bacillales</taxon>
        <taxon>Bacillaceae</taxon>
        <taxon>Alkalihalophilus</taxon>
    </lineage>
</organism>
<dbReference type="InterPro" id="IPR023158">
    <property type="entry name" value="YerB-like_sf"/>
</dbReference>
<accession>A0AAJ2NTP7</accession>
<reference evidence="2" key="1">
    <citation type="submission" date="2023-10" db="EMBL/GenBank/DDBJ databases">
        <title>Screening of Alkalihalophilus pseudofirmusBZ-TG-HK211 and Its Alleviation of Salt Stress on Rapeseed Growth.</title>
        <authorList>
            <person name="Zhao B."/>
            <person name="Guo T."/>
        </authorList>
    </citation>
    <scope>NUCLEOTIDE SEQUENCE</scope>
    <source>
        <strain evidence="2">BZ-TG-HK211</strain>
    </source>
</reference>
<dbReference type="Gene3D" id="3.50.90.10">
    <property type="entry name" value="YerB-like"/>
    <property type="match status" value="1"/>
</dbReference>
<feature type="non-terminal residue" evidence="2">
    <location>
        <position position="1"/>
    </location>
</feature>
<evidence type="ECO:0000259" key="1">
    <source>
        <dbReference type="Pfam" id="PF17479"/>
    </source>
</evidence>
<dbReference type="InterPro" id="IPR035328">
    <property type="entry name" value="DUF3048_C"/>
</dbReference>
<protein>
    <submittedName>
        <fullName evidence="2">DUF3048 C-terminal domain-containing protein</fullName>
    </submittedName>
</protein>
<evidence type="ECO:0000313" key="2">
    <source>
        <dbReference type="EMBL" id="MDV2888310.1"/>
    </source>
</evidence>
<proteinExistence type="predicted"/>
<name>A0AAJ2NTP7_ALKPS</name>